<gene>
    <name evidence="2" type="ORF">BOKJ2_LOCUS5493</name>
</gene>
<feature type="region of interest" description="Disordered" evidence="1">
    <location>
        <begin position="147"/>
        <end position="167"/>
    </location>
</feature>
<reference evidence="2" key="1">
    <citation type="submission" date="2020-09" db="EMBL/GenBank/DDBJ databases">
        <authorList>
            <person name="Kikuchi T."/>
        </authorList>
    </citation>
    <scope>NUCLEOTIDE SEQUENCE</scope>
    <source>
        <strain evidence="2">SH1</strain>
    </source>
</reference>
<protein>
    <submittedName>
        <fullName evidence="2">Uncharacterized protein</fullName>
    </submittedName>
</protein>
<proteinExistence type="predicted"/>
<dbReference type="AlphaFoldDB" id="A0A811KFG6"/>
<dbReference type="Proteomes" id="UP000614601">
    <property type="component" value="Unassembled WGS sequence"/>
</dbReference>
<name>A0A811KFG6_9BILA</name>
<dbReference type="EMBL" id="CAJFDH010000003">
    <property type="protein sequence ID" value="CAD5214239.1"/>
    <property type="molecule type" value="Genomic_DNA"/>
</dbReference>
<comment type="caution">
    <text evidence="2">The sequence shown here is derived from an EMBL/GenBank/DDBJ whole genome shotgun (WGS) entry which is preliminary data.</text>
</comment>
<evidence type="ECO:0000256" key="1">
    <source>
        <dbReference type="SAM" id="MobiDB-lite"/>
    </source>
</evidence>
<accession>A0A811KFG6</accession>
<keyword evidence="3" id="KW-1185">Reference proteome</keyword>
<dbReference type="EMBL" id="CAJFCW020000003">
    <property type="protein sequence ID" value="CAG9102366.1"/>
    <property type="molecule type" value="Genomic_DNA"/>
</dbReference>
<sequence length="185" mass="20938">MSNYLSISPGKAVKWSTISGGDKTMKVVDTKDIPESELPQSFKDVEKECWKLDVDDKYCVDDLDSKDTILVQRKNPIYHTRDATVYAFCCGAGYECEGDGGSRCSYFIYDHCTGVDFYIDDQMEWTSDEQKIPVFLIPALSEDDNFNNNRQNVTTEHPPTTPHGPPSGNCSGWNNFFFYFKGVFG</sequence>
<dbReference type="Proteomes" id="UP000783686">
    <property type="component" value="Unassembled WGS sequence"/>
</dbReference>
<evidence type="ECO:0000313" key="3">
    <source>
        <dbReference type="Proteomes" id="UP000614601"/>
    </source>
</evidence>
<evidence type="ECO:0000313" key="2">
    <source>
        <dbReference type="EMBL" id="CAD5214239.1"/>
    </source>
</evidence>
<organism evidence="2 3">
    <name type="scientific">Bursaphelenchus okinawaensis</name>
    <dbReference type="NCBI Taxonomy" id="465554"/>
    <lineage>
        <taxon>Eukaryota</taxon>
        <taxon>Metazoa</taxon>
        <taxon>Ecdysozoa</taxon>
        <taxon>Nematoda</taxon>
        <taxon>Chromadorea</taxon>
        <taxon>Rhabditida</taxon>
        <taxon>Tylenchina</taxon>
        <taxon>Tylenchomorpha</taxon>
        <taxon>Aphelenchoidea</taxon>
        <taxon>Aphelenchoididae</taxon>
        <taxon>Bursaphelenchus</taxon>
    </lineage>
</organism>